<feature type="signal peptide" evidence="1">
    <location>
        <begin position="1"/>
        <end position="19"/>
    </location>
</feature>
<dbReference type="RefSeq" id="WP_088564811.1">
    <property type="nucleotide sequence ID" value="NZ_CP020946.1"/>
</dbReference>
<evidence type="ECO:0000313" key="3">
    <source>
        <dbReference type="Proteomes" id="UP000197003"/>
    </source>
</evidence>
<evidence type="ECO:0000313" key="2">
    <source>
        <dbReference type="EMBL" id="ASD63256.1"/>
    </source>
</evidence>
<reference evidence="2 3" key="1">
    <citation type="submission" date="2017-04" db="EMBL/GenBank/DDBJ databases">
        <title>Whole genome sequence of Bdellovibrio bacteriovorus strain SSB218315.</title>
        <authorList>
            <person name="Oyedara O."/>
            <person name="Rodriguez-Perez M.A."/>
        </authorList>
    </citation>
    <scope>NUCLEOTIDE SEQUENCE [LARGE SCALE GENOMIC DNA]</scope>
    <source>
        <strain evidence="2 3">SSB218315</strain>
    </source>
</reference>
<name>A0A1Z3N731_BDEBC</name>
<dbReference type="AlphaFoldDB" id="A0A1Z3N731"/>
<dbReference type="Pfam" id="PF15892">
    <property type="entry name" value="BNR_4"/>
    <property type="match status" value="1"/>
</dbReference>
<organism evidence="2 3">
    <name type="scientific">Bdellovibrio bacteriovorus</name>
    <dbReference type="NCBI Taxonomy" id="959"/>
    <lineage>
        <taxon>Bacteria</taxon>
        <taxon>Pseudomonadati</taxon>
        <taxon>Bdellovibrionota</taxon>
        <taxon>Bdellovibrionia</taxon>
        <taxon>Bdellovibrionales</taxon>
        <taxon>Pseudobdellovibrionaceae</taxon>
        <taxon>Bdellovibrio</taxon>
    </lineage>
</organism>
<dbReference type="OrthoDB" id="223410at2"/>
<dbReference type="Proteomes" id="UP000197003">
    <property type="component" value="Chromosome"/>
</dbReference>
<keyword evidence="1" id="KW-0732">Signal</keyword>
<evidence type="ECO:0000256" key="1">
    <source>
        <dbReference type="SAM" id="SignalP"/>
    </source>
</evidence>
<gene>
    <name evidence="2" type="ORF">B9G79_06575</name>
</gene>
<accession>A0A1Z3N731</accession>
<proteinExistence type="predicted"/>
<dbReference type="InterPro" id="IPR036278">
    <property type="entry name" value="Sialidase_sf"/>
</dbReference>
<dbReference type="EMBL" id="CP020946">
    <property type="protein sequence ID" value="ASD63256.1"/>
    <property type="molecule type" value="Genomic_DNA"/>
</dbReference>
<dbReference type="SUPFAM" id="SSF50939">
    <property type="entry name" value="Sialidases"/>
    <property type="match status" value="2"/>
</dbReference>
<feature type="chain" id="PRO_5012848433" evidence="1">
    <location>
        <begin position="20"/>
        <end position="547"/>
    </location>
</feature>
<protein>
    <submittedName>
        <fullName evidence="2">Uncharacterized protein</fullName>
    </submittedName>
</protein>
<sequence length="547" mass="62379">MKKVVFFLLIAFIAVSAYYNDKEGQADFASTSRTFTPIKLPALPKSGLNSFNTAAEAYNFQESQHERNVFHWTPGFPVYIPAFDSQNRAYLRQHERSQTTALTTGFVRYDGGGWTELGLGSDFLKDLYPKSNVDELARANRQDLLWDPKMAVFDRDDIMYTPLRIKDGVEKSYVVAYSKDYGRSWKALNLLTESALPEWYDLERPTSVEALPGPPAFLYYQATGKAPGYERGFEYWQGTVGKLTFQMTHFKQGELVKDLPVVLSENAQPIGYRSGSGVKILRSKDKYFITWLEATLDHKMEKNERGRVTNSKPDKAGNPYSAIWIAEVDVKTRNFKKTEILKTWPLNDSHNQPAIVRSQDGTLHVIGGAHGAHFTYTRSLKPDSIDSWSPSEYVNTTDSGYSANFNIPGVKGGSQTYASLVIDPQNRLHLAYRLWAHDKSVFDFEYFGALAYQSAEPDNSGKNWKWSEPKILVYPNAQEYTHYYQVLTMDRKGNLYLEYSQMRPYAPYYFKSPSGEAINTSPMLNSALLKSEDQGKNWFLVNDKDFK</sequence>